<comment type="function">
    <text evidence="2">Probably part of the ribosome quality control system (RQC). May mediate the addition of alanine residues (Ala tailing) to incompletely synthesized nascent chains from stalled ribosomes, leading to their degradation.</text>
</comment>
<organism evidence="4 5">
    <name type="scientific">Methanobacterium paludis (strain DSM 25820 / JCM 18151 / SWAN1)</name>
    <dbReference type="NCBI Taxonomy" id="868131"/>
    <lineage>
        <taxon>Archaea</taxon>
        <taxon>Methanobacteriati</taxon>
        <taxon>Methanobacteriota</taxon>
        <taxon>Methanomada group</taxon>
        <taxon>Methanobacteria</taxon>
        <taxon>Methanobacteriales</taxon>
        <taxon>Methanobacteriaceae</taxon>
        <taxon>Methanobacterium</taxon>
    </lineage>
</organism>
<dbReference type="PANTHER" id="PTHR15239:SF6">
    <property type="entry name" value="RIBOSOME QUALITY CONTROL COMPLEX SUBUNIT NEMF"/>
    <property type="match status" value="1"/>
</dbReference>
<accession>F6D7Z4</accession>
<keyword evidence="2" id="KW-0699">rRNA-binding</keyword>
<keyword evidence="2" id="KW-0820">tRNA-binding</keyword>
<dbReference type="FunFam" id="2.30.310.10:FF:000003">
    <property type="entry name" value="Zinc knuckle domain containing protein"/>
    <property type="match status" value="1"/>
</dbReference>
<dbReference type="GO" id="GO:0000049">
    <property type="term" value="F:tRNA binding"/>
    <property type="evidence" value="ECO:0007669"/>
    <property type="project" value="UniProtKB-UniRule"/>
</dbReference>
<evidence type="ECO:0000313" key="5">
    <source>
        <dbReference type="Proteomes" id="UP000009231"/>
    </source>
</evidence>
<keyword evidence="1 2" id="KW-0175">Coiled coil</keyword>
<protein>
    <recommendedName>
        <fullName evidence="2">Archaeal Rqc2 homolog aRqcH</fullName>
        <shortName evidence="2">aRqcH</shortName>
    </recommendedName>
</protein>
<proteinExistence type="inferred from homology"/>
<dbReference type="GeneID" id="10669010"/>
<dbReference type="GO" id="GO:1990112">
    <property type="term" value="C:RQC complex"/>
    <property type="evidence" value="ECO:0007669"/>
    <property type="project" value="TreeGrafter"/>
</dbReference>
<comment type="subunit">
    <text evidence="2">Associates with stalled 50S ribosomal subunits.</text>
</comment>
<feature type="coiled-coil region" evidence="2">
    <location>
        <begin position="413"/>
        <end position="440"/>
    </location>
</feature>
<dbReference type="PANTHER" id="PTHR15239">
    <property type="entry name" value="NUCLEAR EXPORT MEDIATOR FACTOR NEMF"/>
    <property type="match status" value="1"/>
</dbReference>
<dbReference type="HAMAP" id="MF_00844_A">
    <property type="entry name" value="RqcH_A"/>
    <property type="match status" value="1"/>
</dbReference>
<dbReference type="SUPFAM" id="SSF46946">
    <property type="entry name" value="S13-like H2TH domain"/>
    <property type="match status" value="1"/>
</dbReference>
<dbReference type="HOGENOM" id="CLU_003612_2_1_2"/>
<dbReference type="EMBL" id="CP002772">
    <property type="protein sequence ID" value="AEG18517.1"/>
    <property type="molecule type" value="Genomic_DNA"/>
</dbReference>
<dbReference type="OrthoDB" id="10943at2157"/>
<feature type="domain" description="NFACT RNA-binding" evidence="3">
    <location>
        <begin position="457"/>
        <end position="567"/>
    </location>
</feature>
<dbReference type="Pfam" id="PF05670">
    <property type="entry name" value="NFACT-R_1"/>
    <property type="match status" value="1"/>
</dbReference>
<dbReference type="Pfam" id="PF05833">
    <property type="entry name" value="NFACT_N"/>
    <property type="match status" value="1"/>
</dbReference>
<dbReference type="InterPro" id="IPR010979">
    <property type="entry name" value="Ribosomal_uS13-like_H2TH"/>
</dbReference>
<keyword evidence="5" id="KW-1185">Reference proteome</keyword>
<dbReference type="InterPro" id="IPR008532">
    <property type="entry name" value="NFACT_RNA-bd"/>
</dbReference>
<dbReference type="eggNOG" id="arCOG01695">
    <property type="taxonomic scope" value="Archaea"/>
</dbReference>
<dbReference type="KEGG" id="mew:MSWAN_1503"/>
<evidence type="ECO:0000256" key="1">
    <source>
        <dbReference type="ARBA" id="ARBA00023054"/>
    </source>
</evidence>
<gene>
    <name evidence="2" type="primary">rqcH</name>
    <name evidence="4" type="ordered locus">MSWAN_1503</name>
</gene>
<evidence type="ECO:0000259" key="3">
    <source>
        <dbReference type="Pfam" id="PF05670"/>
    </source>
</evidence>
<keyword evidence="2" id="KW-0694">RNA-binding</keyword>
<dbReference type="GO" id="GO:0072344">
    <property type="term" value="P:rescue of stalled ribosome"/>
    <property type="evidence" value="ECO:0007669"/>
    <property type="project" value="UniProtKB-UniRule"/>
</dbReference>
<sequence>MKAMSNVDIYTICNELKEILKDARVDKAYQPTRDTVLIRFHVPGKGRVDVVFQAGLRVHTTQYPPENPQIPPSFPMILRKHLKGGNVTCVKQHNFDRILKINIQKEHKYSLVIELFAKGNIILLDEEGTIIMPLKRKLWEDRNISSKEEYKYPPERGINPLEVTKEELETLFAESDRDLIRTLASSGLGGLYAEEVMLRSGVKKDKPSSDITPEELDFIHNAMSDVFSPLKTAQFHPQIISSEKDDVLPLNLTKYEKYEKKTFETFNQAADEFYSSIVGDDIKQVHEDVWAAEVGKFEKRLKIQMETLEKFKDTIVKTKIKGEAIYSNYQNIQNILDIIHNARETYSWLDIIDIIKKGKKEKVSGLDIIESLDKMGVLTLNLDGTIVNVDSNMSIPENAEIYYNKGKKAKRKISGVNIAIEKTMKEVERAKNKREIAMEKVLVPQKRVRKELKWFEKLRWFLSSDGLLVIGGRDATTNEMIVKKHMENRDIYFHSDIHGAASVVVKAGEGEVPESTLNETASFAGSFSSAWSAGFGSTDVYWVHPDQVSKTPQSGEFVGKGAFIIRGSRNFIRNAPLLVAVGIVDYEGKRIMAGPPEALVKYTDNYVVIKPGYTKKEEMARQIRHKIDEEKLLSIEDVVRVLPSGKCDFVDKRQFKGRDFKRK</sequence>
<evidence type="ECO:0000313" key="4">
    <source>
        <dbReference type="EMBL" id="AEG18517.1"/>
    </source>
</evidence>
<dbReference type="GO" id="GO:0005737">
    <property type="term" value="C:cytoplasm"/>
    <property type="evidence" value="ECO:0007669"/>
    <property type="project" value="UniProtKB-ARBA"/>
</dbReference>
<dbReference type="STRING" id="868131.MSWAN_1503"/>
<dbReference type="NCBIfam" id="NF041120">
    <property type="entry name" value="RqcH_arch"/>
    <property type="match status" value="1"/>
</dbReference>
<dbReference type="InterPro" id="IPR051608">
    <property type="entry name" value="RQC_Subunit_NEMF"/>
</dbReference>
<comment type="similarity">
    <text evidence="2">Belongs to the NEMF family.</text>
</comment>
<name>F6D7Z4_METPW</name>
<evidence type="ECO:0000256" key="2">
    <source>
        <dbReference type="HAMAP-Rule" id="MF_00844"/>
    </source>
</evidence>
<reference evidence="4 5" key="1">
    <citation type="journal article" date="2014" name="Int. J. Syst. Evol. Microbiol.">
        <title>Methanobacterium paludis sp. nov. and a novel strain of Methanobacterium lacus isolated from northern peatlands.</title>
        <authorList>
            <person name="Cadillo-Quiroz H."/>
            <person name="Brauer S.L."/>
            <person name="Goodson N."/>
            <person name="Yavitt J.B."/>
            <person name="Zinder S.H."/>
        </authorList>
    </citation>
    <scope>NUCLEOTIDE SEQUENCE [LARGE SCALE GENOMIC DNA]</scope>
    <source>
        <strain evidence="5">DSM 25820 / JCM 18151 / SWAN1</strain>
    </source>
</reference>
<dbReference type="Proteomes" id="UP000009231">
    <property type="component" value="Chromosome"/>
</dbReference>
<dbReference type="GO" id="GO:0019843">
    <property type="term" value="F:rRNA binding"/>
    <property type="evidence" value="ECO:0007669"/>
    <property type="project" value="UniProtKB-UniRule"/>
</dbReference>
<dbReference type="InterPro" id="IPR043681">
    <property type="entry name" value="RqcH_archaeal"/>
</dbReference>
<dbReference type="Gene3D" id="2.30.310.10">
    <property type="entry name" value="ibrinogen binding protein from staphylococcus aureus domain"/>
    <property type="match status" value="1"/>
</dbReference>
<keyword evidence="2" id="KW-0648">Protein biosynthesis</keyword>
<dbReference type="GO" id="GO:0043023">
    <property type="term" value="F:ribosomal large subunit binding"/>
    <property type="evidence" value="ECO:0007669"/>
    <property type="project" value="UniProtKB-UniRule"/>
</dbReference>
<dbReference type="RefSeq" id="WP_013826017.1">
    <property type="nucleotide sequence ID" value="NC_015574.1"/>
</dbReference>
<dbReference type="AlphaFoldDB" id="F6D7Z4"/>